<evidence type="ECO:0000256" key="2">
    <source>
        <dbReference type="ARBA" id="ARBA00034247"/>
    </source>
</evidence>
<dbReference type="CDD" id="cd01949">
    <property type="entry name" value="GGDEF"/>
    <property type="match status" value="1"/>
</dbReference>
<comment type="catalytic activity">
    <reaction evidence="2">
        <text>2 GTP = 3',3'-c-di-GMP + 2 diphosphate</text>
        <dbReference type="Rhea" id="RHEA:24898"/>
        <dbReference type="ChEBI" id="CHEBI:33019"/>
        <dbReference type="ChEBI" id="CHEBI:37565"/>
        <dbReference type="ChEBI" id="CHEBI:58805"/>
        <dbReference type="EC" id="2.7.7.65"/>
    </reaction>
</comment>
<dbReference type="Proteomes" id="UP000321085">
    <property type="component" value="Unassembled WGS sequence"/>
</dbReference>
<gene>
    <name evidence="4" type="ORF">MAE02_13550</name>
</gene>
<evidence type="ECO:0000313" key="4">
    <source>
        <dbReference type="EMBL" id="GEO13659.1"/>
    </source>
</evidence>
<dbReference type="Gene3D" id="3.30.70.270">
    <property type="match status" value="1"/>
</dbReference>
<dbReference type="Pfam" id="PF00990">
    <property type="entry name" value="GGDEF"/>
    <property type="match status" value="1"/>
</dbReference>
<dbReference type="EMBL" id="BJYU01000015">
    <property type="protein sequence ID" value="GEO13659.1"/>
    <property type="molecule type" value="Genomic_DNA"/>
</dbReference>
<dbReference type="GO" id="GO:0052621">
    <property type="term" value="F:diguanylate cyclase activity"/>
    <property type="evidence" value="ECO:0007669"/>
    <property type="project" value="UniProtKB-EC"/>
</dbReference>
<organism evidence="4 5">
    <name type="scientific">Microvirga aerophila</name>
    <dbReference type="NCBI Taxonomy" id="670291"/>
    <lineage>
        <taxon>Bacteria</taxon>
        <taxon>Pseudomonadati</taxon>
        <taxon>Pseudomonadota</taxon>
        <taxon>Alphaproteobacteria</taxon>
        <taxon>Hyphomicrobiales</taxon>
        <taxon>Methylobacteriaceae</taxon>
        <taxon>Microvirga</taxon>
    </lineage>
</organism>
<dbReference type="PANTHER" id="PTHR45138:SF9">
    <property type="entry name" value="DIGUANYLATE CYCLASE DGCM-RELATED"/>
    <property type="match status" value="1"/>
</dbReference>
<evidence type="ECO:0000313" key="5">
    <source>
        <dbReference type="Proteomes" id="UP000321085"/>
    </source>
</evidence>
<dbReference type="RefSeq" id="WP_245439421.1">
    <property type="nucleotide sequence ID" value="NZ_BJYU01000015.1"/>
</dbReference>
<proteinExistence type="predicted"/>
<evidence type="ECO:0000256" key="1">
    <source>
        <dbReference type="ARBA" id="ARBA00012528"/>
    </source>
</evidence>
<dbReference type="InterPro" id="IPR029787">
    <property type="entry name" value="Nucleotide_cyclase"/>
</dbReference>
<dbReference type="AlphaFoldDB" id="A0A512BNW7"/>
<dbReference type="NCBIfam" id="TIGR00254">
    <property type="entry name" value="GGDEF"/>
    <property type="match status" value="1"/>
</dbReference>
<reference evidence="4 5" key="1">
    <citation type="submission" date="2019-07" db="EMBL/GenBank/DDBJ databases">
        <title>Whole genome shotgun sequence of Microvirga aerophila NBRC 106136.</title>
        <authorList>
            <person name="Hosoyama A."/>
            <person name="Uohara A."/>
            <person name="Ohji S."/>
            <person name="Ichikawa N."/>
        </authorList>
    </citation>
    <scope>NUCLEOTIDE SEQUENCE [LARGE SCALE GENOMIC DNA]</scope>
    <source>
        <strain evidence="4 5">NBRC 106136</strain>
    </source>
</reference>
<comment type="caution">
    <text evidence="4">The sequence shown here is derived from an EMBL/GenBank/DDBJ whole genome shotgun (WGS) entry which is preliminary data.</text>
</comment>
<dbReference type="SUPFAM" id="SSF55073">
    <property type="entry name" value="Nucleotide cyclase"/>
    <property type="match status" value="1"/>
</dbReference>
<dbReference type="PROSITE" id="PS50887">
    <property type="entry name" value="GGDEF"/>
    <property type="match status" value="1"/>
</dbReference>
<protein>
    <recommendedName>
        <fullName evidence="1">diguanylate cyclase</fullName>
        <ecNumber evidence="1">2.7.7.65</ecNumber>
    </recommendedName>
</protein>
<accession>A0A512BNW7</accession>
<evidence type="ECO:0000259" key="3">
    <source>
        <dbReference type="PROSITE" id="PS50887"/>
    </source>
</evidence>
<name>A0A512BNW7_9HYPH</name>
<dbReference type="EC" id="2.7.7.65" evidence="1"/>
<dbReference type="PANTHER" id="PTHR45138">
    <property type="entry name" value="REGULATORY COMPONENTS OF SENSORY TRANSDUCTION SYSTEM"/>
    <property type="match status" value="1"/>
</dbReference>
<keyword evidence="5" id="KW-1185">Reference proteome</keyword>
<dbReference type="SMART" id="SM00267">
    <property type="entry name" value="GGDEF"/>
    <property type="match status" value="1"/>
</dbReference>
<feature type="domain" description="GGDEF" evidence="3">
    <location>
        <begin position="1"/>
        <end position="124"/>
    </location>
</feature>
<dbReference type="InterPro" id="IPR050469">
    <property type="entry name" value="Diguanylate_Cyclase"/>
</dbReference>
<dbReference type="InterPro" id="IPR000160">
    <property type="entry name" value="GGDEF_dom"/>
</dbReference>
<sequence length="127" mass="14002">MLPGLAINDAHGHEAGDDVLKHFARFCRGRVRAQDHLGRMGGEEFLLLLPEVSLDDAPRIIDRIREGFPPAVLGHGELELPCTFSAGVTEALPDDDRSSILRRADRGLYAAKEEGRNRTKVGFDGER</sequence>
<dbReference type="InterPro" id="IPR043128">
    <property type="entry name" value="Rev_trsase/Diguanyl_cyclase"/>
</dbReference>